<name>A0A0E9PEP8_ANGAN</name>
<proteinExistence type="predicted"/>
<reference evidence="1" key="2">
    <citation type="journal article" date="2015" name="Fish Shellfish Immunol.">
        <title>Early steps in the European eel (Anguilla anguilla)-Vibrio vulnificus interaction in the gills: Role of the RtxA13 toxin.</title>
        <authorList>
            <person name="Callol A."/>
            <person name="Pajuelo D."/>
            <person name="Ebbesson L."/>
            <person name="Teles M."/>
            <person name="MacKenzie S."/>
            <person name="Amaro C."/>
        </authorList>
    </citation>
    <scope>NUCLEOTIDE SEQUENCE</scope>
</reference>
<organism evidence="1">
    <name type="scientific">Anguilla anguilla</name>
    <name type="common">European freshwater eel</name>
    <name type="synonym">Muraena anguilla</name>
    <dbReference type="NCBI Taxonomy" id="7936"/>
    <lineage>
        <taxon>Eukaryota</taxon>
        <taxon>Metazoa</taxon>
        <taxon>Chordata</taxon>
        <taxon>Craniata</taxon>
        <taxon>Vertebrata</taxon>
        <taxon>Euteleostomi</taxon>
        <taxon>Actinopterygii</taxon>
        <taxon>Neopterygii</taxon>
        <taxon>Teleostei</taxon>
        <taxon>Anguilliformes</taxon>
        <taxon>Anguillidae</taxon>
        <taxon>Anguilla</taxon>
    </lineage>
</organism>
<accession>A0A0E9PEP8</accession>
<sequence length="54" mass="6016">MGVPSKSSGIVNVKWKTIISKLGEDFIVMPVHISCEEVQYGHVNDIKDSLFPEL</sequence>
<reference evidence="1" key="1">
    <citation type="submission" date="2014-11" db="EMBL/GenBank/DDBJ databases">
        <authorList>
            <person name="Amaro Gonzalez C."/>
        </authorList>
    </citation>
    <scope>NUCLEOTIDE SEQUENCE</scope>
</reference>
<dbReference type="AlphaFoldDB" id="A0A0E9PEP8"/>
<evidence type="ECO:0000313" key="1">
    <source>
        <dbReference type="EMBL" id="JAH02308.1"/>
    </source>
</evidence>
<protein>
    <submittedName>
        <fullName evidence="1">Uncharacterized protein</fullName>
    </submittedName>
</protein>
<dbReference type="EMBL" id="GBXM01106269">
    <property type="protein sequence ID" value="JAH02308.1"/>
    <property type="molecule type" value="Transcribed_RNA"/>
</dbReference>